<organism evidence="3 4">
    <name type="scientific">Parafrankia soli</name>
    <dbReference type="NCBI Taxonomy" id="2599596"/>
    <lineage>
        <taxon>Bacteria</taxon>
        <taxon>Bacillati</taxon>
        <taxon>Actinomycetota</taxon>
        <taxon>Actinomycetes</taxon>
        <taxon>Frankiales</taxon>
        <taxon>Frankiaceae</taxon>
        <taxon>Parafrankia</taxon>
    </lineage>
</organism>
<name>A0A1S1PEW5_9ACTN</name>
<keyword evidence="4" id="KW-1185">Reference proteome</keyword>
<proteinExistence type="predicted"/>
<evidence type="ECO:0008006" key="5">
    <source>
        <dbReference type="Google" id="ProtNLM"/>
    </source>
</evidence>
<keyword evidence="2" id="KW-0732">Signal</keyword>
<evidence type="ECO:0000313" key="3">
    <source>
        <dbReference type="EMBL" id="OHV21463.1"/>
    </source>
</evidence>
<feature type="chain" id="PRO_5039539005" description="Solute-binding protein family 5 domain-containing protein" evidence="2">
    <location>
        <begin position="22"/>
        <end position="158"/>
    </location>
</feature>
<gene>
    <name evidence="3" type="ORF">BBK14_26475</name>
</gene>
<reference evidence="4" key="1">
    <citation type="submission" date="2016-07" db="EMBL/GenBank/DDBJ databases">
        <title>Frankia sp. NRRL B-16219 Genome sequencing.</title>
        <authorList>
            <person name="Ghodhbane-Gtari F."/>
            <person name="Swanson E."/>
            <person name="Gueddou A."/>
            <person name="Louati M."/>
            <person name="Nouioui I."/>
            <person name="Hezbri K."/>
            <person name="Abebe-Akele F."/>
            <person name="Simpson S."/>
            <person name="Morris K."/>
            <person name="Thomas K."/>
            <person name="Gtari M."/>
            <person name="Tisa L.S."/>
        </authorList>
    </citation>
    <scope>NUCLEOTIDE SEQUENCE [LARGE SCALE GENOMIC DNA]</scope>
    <source>
        <strain evidence="4">NRRL B-16219</strain>
    </source>
</reference>
<dbReference type="Proteomes" id="UP000179769">
    <property type="component" value="Unassembled WGS sequence"/>
</dbReference>
<feature type="signal peptide" evidence="2">
    <location>
        <begin position="1"/>
        <end position="21"/>
    </location>
</feature>
<sequence>MRTAAAAVLAALAVLAVSQLAACGGSTAADGTAPAVQGGTLTVLWPAEPLDLSTDSGFGLQMISGSIKRLAVFDALVAPTCRNRASSPHRCGHRAAAGSAPAAPEPAPGARRSNRPCGWSFPITRSPATTRADTSAIVGREQDYPPAARRGITELAGF</sequence>
<evidence type="ECO:0000256" key="2">
    <source>
        <dbReference type="SAM" id="SignalP"/>
    </source>
</evidence>
<accession>A0A1S1PEW5</accession>
<dbReference type="EMBL" id="MAXA01000253">
    <property type="protein sequence ID" value="OHV21463.1"/>
    <property type="molecule type" value="Genomic_DNA"/>
</dbReference>
<protein>
    <recommendedName>
        <fullName evidence="5">Solute-binding protein family 5 domain-containing protein</fullName>
    </recommendedName>
</protein>
<dbReference type="AlphaFoldDB" id="A0A1S1PEW5"/>
<evidence type="ECO:0000256" key="1">
    <source>
        <dbReference type="SAM" id="MobiDB-lite"/>
    </source>
</evidence>
<evidence type="ECO:0000313" key="4">
    <source>
        <dbReference type="Proteomes" id="UP000179769"/>
    </source>
</evidence>
<comment type="caution">
    <text evidence="3">The sequence shown here is derived from an EMBL/GenBank/DDBJ whole genome shotgun (WGS) entry which is preliminary data.</text>
</comment>
<feature type="region of interest" description="Disordered" evidence="1">
    <location>
        <begin position="87"/>
        <end position="158"/>
    </location>
</feature>